<gene>
    <name evidence="3" type="ORF">BVC71_10215</name>
</gene>
<dbReference type="AlphaFoldDB" id="A0A251WY78"/>
<dbReference type="GO" id="GO:0061522">
    <property type="term" value="F:1,4-dihydroxy-2-naphthoyl-CoA thioesterase activity"/>
    <property type="evidence" value="ECO:0007669"/>
    <property type="project" value="TreeGrafter"/>
</dbReference>
<reference evidence="3 4" key="1">
    <citation type="submission" date="2016-12" db="EMBL/GenBank/DDBJ databases">
        <title>The draft genome sequence of HSLHS2.</title>
        <authorList>
            <person name="Hu D."/>
            <person name="Wang L."/>
            <person name="Shao Z."/>
        </authorList>
    </citation>
    <scope>NUCLEOTIDE SEQUENCE [LARGE SCALE GENOMIC DNA]</scope>
    <source>
        <strain evidence="3">MCCC 1A06712</strain>
    </source>
</reference>
<evidence type="ECO:0000256" key="1">
    <source>
        <dbReference type="ARBA" id="ARBA00022801"/>
    </source>
</evidence>
<evidence type="ECO:0000259" key="2">
    <source>
        <dbReference type="Pfam" id="PF03061"/>
    </source>
</evidence>
<evidence type="ECO:0000313" key="3">
    <source>
        <dbReference type="EMBL" id="OUD09078.1"/>
    </source>
</evidence>
<dbReference type="InterPro" id="IPR006683">
    <property type="entry name" value="Thioestr_dom"/>
</dbReference>
<dbReference type="CDD" id="cd03443">
    <property type="entry name" value="PaaI_thioesterase"/>
    <property type="match status" value="1"/>
</dbReference>
<dbReference type="InterPro" id="IPR003736">
    <property type="entry name" value="PAAI_dom"/>
</dbReference>
<dbReference type="Gene3D" id="3.10.129.10">
    <property type="entry name" value="Hotdog Thioesterase"/>
    <property type="match status" value="1"/>
</dbReference>
<protein>
    <submittedName>
        <fullName evidence="3">Thioesterase</fullName>
    </submittedName>
</protein>
<dbReference type="NCBIfam" id="TIGR00369">
    <property type="entry name" value="unchar_dom_1"/>
    <property type="match status" value="1"/>
</dbReference>
<dbReference type="InterPro" id="IPR029069">
    <property type="entry name" value="HotDog_dom_sf"/>
</dbReference>
<proteinExistence type="predicted"/>
<comment type="caution">
    <text evidence="3">The sequence shown here is derived from an EMBL/GenBank/DDBJ whole genome shotgun (WGS) entry which is preliminary data.</text>
</comment>
<dbReference type="GO" id="GO:0005829">
    <property type="term" value="C:cytosol"/>
    <property type="evidence" value="ECO:0007669"/>
    <property type="project" value="TreeGrafter"/>
</dbReference>
<organism evidence="3 4">
    <name type="scientific">Marivivens niveibacter</name>
    <dbReference type="NCBI Taxonomy" id="1930667"/>
    <lineage>
        <taxon>Bacteria</taxon>
        <taxon>Pseudomonadati</taxon>
        <taxon>Pseudomonadota</taxon>
        <taxon>Alphaproteobacteria</taxon>
        <taxon>Rhodobacterales</taxon>
        <taxon>Paracoccaceae</taxon>
        <taxon>Marivivens group</taxon>
        <taxon>Marivivens</taxon>
    </lineage>
</organism>
<dbReference type="PANTHER" id="PTHR43240:SF7">
    <property type="entry name" value="BLR7284 PROTEIN"/>
    <property type="match status" value="1"/>
</dbReference>
<dbReference type="RefSeq" id="WP_086451558.1">
    <property type="nucleotide sequence ID" value="NZ_MSPP01000003.1"/>
</dbReference>
<evidence type="ECO:0000313" key="4">
    <source>
        <dbReference type="Proteomes" id="UP000194664"/>
    </source>
</evidence>
<dbReference type="PANTHER" id="PTHR43240">
    <property type="entry name" value="1,4-DIHYDROXY-2-NAPHTHOYL-COA THIOESTERASE 1"/>
    <property type="match status" value="1"/>
</dbReference>
<dbReference type="Pfam" id="PF03061">
    <property type="entry name" value="4HBT"/>
    <property type="match status" value="1"/>
</dbReference>
<accession>A0A251WY78</accession>
<feature type="domain" description="Thioesterase" evidence="2">
    <location>
        <begin position="55"/>
        <end position="129"/>
    </location>
</feature>
<keyword evidence="1" id="KW-0378">Hydrolase</keyword>
<name>A0A251WY78_9RHOB</name>
<dbReference type="OrthoDB" id="9813158at2"/>
<keyword evidence="4" id="KW-1185">Reference proteome</keyword>
<sequence length="145" mass="15621">MSHETEDRQTLIANQFISSLPHAKSLGMRLVEIGDGLAAIEMDYDERFVGDPETGVIHGGAVSALMDTCSGAAVMCHPQASLGTATLDLRIDYMRSATPGQTIIARAECYHVTRSVAFVRATAYDDDRDRPVATSTGAFTVERKA</sequence>
<dbReference type="SUPFAM" id="SSF54637">
    <property type="entry name" value="Thioesterase/thiol ester dehydrase-isomerase"/>
    <property type="match status" value="1"/>
</dbReference>
<dbReference type="EMBL" id="MSPP01000003">
    <property type="protein sequence ID" value="OUD09078.1"/>
    <property type="molecule type" value="Genomic_DNA"/>
</dbReference>
<dbReference type="Proteomes" id="UP000194664">
    <property type="component" value="Unassembled WGS sequence"/>
</dbReference>